<reference evidence="3" key="1">
    <citation type="submission" date="2016-03" db="EMBL/GenBank/DDBJ databases">
        <authorList>
            <person name="Ma C."/>
            <person name="Zhou S."/>
            <person name="Yang G."/>
        </authorList>
    </citation>
    <scope>NUCLEOTIDE SEQUENCE [LARGE SCALE GENOMIC DNA]</scope>
    <source>
        <strain evidence="3">SgZ-1</strain>
    </source>
</reference>
<dbReference type="KEGG" id="thu:AC731_012070"/>
<comment type="subunit">
    <text evidence="1">Homodimer.</text>
</comment>
<keyword evidence="1" id="KW-0805">Transcription regulation</keyword>
<dbReference type="GO" id="GO:0003700">
    <property type="term" value="F:DNA-binding transcription factor activity"/>
    <property type="evidence" value="ECO:0007669"/>
    <property type="project" value="UniProtKB-UniRule"/>
</dbReference>
<dbReference type="PANTHER" id="PTHR33202:SF7">
    <property type="entry name" value="FERRIC UPTAKE REGULATION PROTEIN"/>
    <property type="match status" value="1"/>
</dbReference>
<dbReference type="GO" id="GO:0008270">
    <property type="term" value="F:zinc ion binding"/>
    <property type="evidence" value="ECO:0007669"/>
    <property type="project" value="TreeGrafter"/>
</dbReference>
<proteinExistence type="inferred from homology"/>
<evidence type="ECO:0000313" key="2">
    <source>
        <dbReference type="EMBL" id="AMO37612.1"/>
    </source>
</evidence>
<dbReference type="AlphaFoldDB" id="A0A127K6M5"/>
<keyword evidence="3" id="KW-1185">Reference proteome</keyword>
<evidence type="ECO:0000313" key="3">
    <source>
        <dbReference type="Proteomes" id="UP000036902"/>
    </source>
</evidence>
<comment type="similarity">
    <text evidence="1">Belongs to the Fur family.</text>
</comment>
<evidence type="ECO:0000256" key="1">
    <source>
        <dbReference type="RuleBase" id="RU364037"/>
    </source>
</evidence>
<dbReference type="Gene3D" id="1.10.10.10">
    <property type="entry name" value="Winged helix-like DNA-binding domain superfamily/Winged helix DNA-binding domain"/>
    <property type="match status" value="1"/>
</dbReference>
<name>A0A127K6M5_9RHOO</name>
<dbReference type="GO" id="GO:0000976">
    <property type="term" value="F:transcription cis-regulatory region binding"/>
    <property type="evidence" value="ECO:0007669"/>
    <property type="project" value="TreeGrafter"/>
</dbReference>
<keyword evidence="1" id="KW-0479">Metal-binding</keyword>
<accession>A0A127K6M5</accession>
<dbReference type="Pfam" id="PF01475">
    <property type="entry name" value="FUR"/>
    <property type="match status" value="1"/>
</dbReference>
<keyword evidence="1" id="KW-0862">Zinc</keyword>
<keyword evidence="1" id="KW-0408">Iron</keyword>
<dbReference type="GO" id="GO:0045892">
    <property type="term" value="P:negative regulation of DNA-templated transcription"/>
    <property type="evidence" value="ECO:0007669"/>
    <property type="project" value="TreeGrafter"/>
</dbReference>
<dbReference type="GO" id="GO:0005737">
    <property type="term" value="C:cytoplasm"/>
    <property type="evidence" value="ECO:0007669"/>
    <property type="project" value="UniProtKB-SubCell"/>
</dbReference>
<dbReference type="InterPro" id="IPR002481">
    <property type="entry name" value="FUR"/>
</dbReference>
<comment type="subcellular location">
    <subcellularLocation>
        <location evidence="1">Cytoplasm</location>
    </subcellularLocation>
</comment>
<dbReference type="SUPFAM" id="SSF46785">
    <property type="entry name" value="Winged helix' DNA-binding domain"/>
    <property type="match status" value="1"/>
</dbReference>
<dbReference type="GO" id="GO:1900376">
    <property type="term" value="P:regulation of secondary metabolite biosynthetic process"/>
    <property type="evidence" value="ECO:0007669"/>
    <property type="project" value="TreeGrafter"/>
</dbReference>
<dbReference type="RefSeq" id="WP_048706356.1">
    <property type="nucleotide sequence ID" value="NZ_CP014646.1"/>
</dbReference>
<sequence>MNVDATEDAIACLRSVGVPVTHQRIEIARVLFARPVHLSADQVLERVRVNAPETSRATVYNTLRLFREKNLVRELIVDPDRVVFDSNTDPHYHLYDVDTGEVRDVAADELTVVGVPRLPEGVELEQVDVIIRVRGKRG</sequence>
<dbReference type="CDD" id="cd07153">
    <property type="entry name" value="Fur_like"/>
    <property type="match status" value="1"/>
</dbReference>
<dbReference type="InterPro" id="IPR036388">
    <property type="entry name" value="WH-like_DNA-bd_sf"/>
</dbReference>
<dbReference type="InterPro" id="IPR036390">
    <property type="entry name" value="WH_DNA-bd_sf"/>
</dbReference>
<keyword evidence="1" id="KW-0804">Transcription</keyword>
<protein>
    <recommendedName>
        <fullName evidence="1">Ferric uptake regulation protein</fullName>
    </recommendedName>
</protein>
<dbReference type="STRING" id="1134435.AC731_012070"/>
<keyword evidence="1" id="KW-0963">Cytoplasm</keyword>
<gene>
    <name evidence="1" type="primary">fur</name>
    <name evidence="2" type="ORF">AC731_012070</name>
</gene>
<dbReference type="PANTHER" id="PTHR33202">
    <property type="entry name" value="ZINC UPTAKE REGULATION PROTEIN"/>
    <property type="match status" value="1"/>
</dbReference>
<dbReference type="EMBL" id="CP014646">
    <property type="protein sequence ID" value="AMO37612.1"/>
    <property type="molecule type" value="Genomic_DNA"/>
</dbReference>
<keyword evidence="1" id="KW-0238">DNA-binding</keyword>
<organism evidence="2 3">
    <name type="scientific">Thauera humireducens</name>
    <dbReference type="NCBI Taxonomy" id="1134435"/>
    <lineage>
        <taxon>Bacteria</taxon>
        <taxon>Pseudomonadati</taxon>
        <taxon>Pseudomonadota</taxon>
        <taxon>Betaproteobacteria</taxon>
        <taxon>Rhodocyclales</taxon>
        <taxon>Zoogloeaceae</taxon>
        <taxon>Thauera</taxon>
    </lineage>
</organism>
<keyword evidence="1" id="KW-0678">Repressor</keyword>
<dbReference type="Proteomes" id="UP000036902">
    <property type="component" value="Chromosome"/>
</dbReference>